<keyword evidence="2" id="KW-0812">Transmembrane</keyword>
<dbReference type="AlphaFoldDB" id="A0ABD3P506"/>
<dbReference type="EMBL" id="JABMIG020000264">
    <property type="protein sequence ID" value="KAL3783305.1"/>
    <property type="molecule type" value="Genomic_DNA"/>
</dbReference>
<sequence>MTHLGPPYHNPGRAMAKRIVAPLAGIIVSAVRTSAIQFGIPTTDLLQKARPYKRGSSRGLSSRRHLDVELDGSYNIQFSQCVDVKLRDDDLFQDEVVSYVQDGEIVSTKSYILFHLCQNNECFYESEDDLYMVDLASYLTNVAQYHATTRTNYCNACNSYVDYCTASDDGAASDDDAAAAAAQDDGVAADAEDDAAAADVDDAAAAEEEAGEEQAQGGDDGERRNMMAQRRIKSSIDCDQCAAYNCYNTTNDDAQQSQEDFDSNVADMIADLVGCLASGQYWNEEQLYLSAICSPYGDGVELAVFLDDECTVYTNKATFQGVYQQYIYENNVEDLSGYAEKYIKSAFEEAMPCKELDFADPDEASDDDADYGNANDFCQQIFDEGALDFNQCYNENYQFGSNYNEDDQYSWYTYDMTYDEAKNIDDVCSVVYQMSGEYSYSYDVEKSGTWYDRDESGKITSKKSSRNQNLEFSSTAITLLVLLGVGIVGISACFSYRRSKARRMEPLYQGGAMI</sequence>
<accession>A0ABD3P506</accession>
<proteinExistence type="predicted"/>
<keyword evidence="4" id="KW-1185">Reference proteome</keyword>
<evidence type="ECO:0000256" key="2">
    <source>
        <dbReference type="SAM" id="Phobius"/>
    </source>
</evidence>
<evidence type="ECO:0000313" key="4">
    <source>
        <dbReference type="Proteomes" id="UP001516023"/>
    </source>
</evidence>
<organism evidence="3 4">
    <name type="scientific">Cyclotella cryptica</name>
    <dbReference type="NCBI Taxonomy" id="29204"/>
    <lineage>
        <taxon>Eukaryota</taxon>
        <taxon>Sar</taxon>
        <taxon>Stramenopiles</taxon>
        <taxon>Ochrophyta</taxon>
        <taxon>Bacillariophyta</taxon>
        <taxon>Coscinodiscophyceae</taxon>
        <taxon>Thalassiosirophycidae</taxon>
        <taxon>Stephanodiscales</taxon>
        <taxon>Stephanodiscaceae</taxon>
        <taxon>Cyclotella</taxon>
    </lineage>
</organism>
<dbReference type="Proteomes" id="UP001516023">
    <property type="component" value="Unassembled WGS sequence"/>
</dbReference>
<feature type="compositionally biased region" description="Acidic residues" evidence="1">
    <location>
        <begin position="190"/>
        <end position="212"/>
    </location>
</feature>
<comment type="caution">
    <text evidence="3">The sequence shown here is derived from an EMBL/GenBank/DDBJ whole genome shotgun (WGS) entry which is preliminary data.</text>
</comment>
<keyword evidence="2" id="KW-1133">Transmembrane helix</keyword>
<feature type="region of interest" description="Disordered" evidence="1">
    <location>
        <begin position="183"/>
        <end position="224"/>
    </location>
</feature>
<evidence type="ECO:0000313" key="3">
    <source>
        <dbReference type="EMBL" id="KAL3783305.1"/>
    </source>
</evidence>
<keyword evidence="2" id="KW-0472">Membrane</keyword>
<protein>
    <submittedName>
        <fullName evidence="3">Uncharacterized protein</fullName>
    </submittedName>
</protein>
<name>A0ABD3P506_9STRA</name>
<evidence type="ECO:0000256" key="1">
    <source>
        <dbReference type="SAM" id="MobiDB-lite"/>
    </source>
</evidence>
<feature type="transmembrane region" description="Helical" evidence="2">
    <location>
        <begin position="472"/>
        <end position="494"/>
    </location>
</feature>
<reference evidence="3 4" key="1">
    <citation type="journal article" date="2020" name="G3 (Bethesda)">
        <title>Improved Reference Genome for Cyclotella cryptica CCMP332, a Model for Cell Wall Morphogenesis, Salinity Adaptation, and Lipid Production in Diatoms (Bacillariophyta).</title>
        <authorList>
            <person name="Roberts W.R."/>
            <person name="Downey K.M."/>
            <person name="Ruck E.C."/>
            <person name="Traller J.C."/>
            <person name="Alverson A.J."/>
        </authorList>
    </citation>
    <scope>NUCLEOTIDE SEQUENCE [LARGE SCALE GENOMIC DNA]</scope>
    <source>
        <strain evidence="3 4">CCMP332</strain>
    </source>
</reference>
<gene>
    <name evidence="3" type="ORF">HJC23_007974</name>
</gene>